<feature type="compositionally biased region" description="Pro residues" evidence="2">
    <location>
        <begin position="76"/>
        <end position="88"/>
    </location>
</feature>
<feature type="compositionally biased region" description="Pro residues" evidence="2">
    <location>
        <begin position="56"/>
        <end position="69"/>
    </location>
</feature>
<dbReference type="InterPro" id="IPR000253">
    <property type="entry name" value="FHA_dom"/>
</dbReference>
<feature type="region of interest" description="Disordered" evidence="2">
    <location>
        <begin position="406"/>
        <end position="430"/>
    </location>
</feature>
<dbReference type="CDD" id="cd00060">
    <property type="entry name" value="FHA"/>
    <property type="match status" value="1"/>
</dbReference>
<dbReference type="Pfam" id="PF00498">
    <property type="entry name" value="FHA"/>
    <property type="match status" value="1"/>
</dbReference>
<comment type="caution">
    <text evidence="4">The sequence shown here is derived from an EMBL/GenBank/DDBJ whole genome shotgun (WGS) entry which is preliminary data.</text>
</comment>
<organism evidence="4 5">
    <name type="scientific">Kitasatospora phosalacinea</name>
    <dbReference type="NCBI Taxonomy" id="2065"/>
    <lineage>
        <taxon>Bacteria</taxon>
        <taxon>Bacillati</taxon>
        <taxon>Actinomycetota</taxon>
        <taxon>Actinomycetes</taxon>
        <taxon>Kitasatosporales</taxon>
        <taxon>Streptomycetaceae</taxon>
        <taxon>Kitasatospora</taxon>
    </lineage>
</organism>
<dbReference type="InterPro" id="IPR008984">
    <property type="entry name" value="SMAD_FHA_dom_sf"/>
</dbReference>
<feature type="domain" description="FHA" evidence="3">
    <location>
        <begin position="402"/>
        <end position="461"/>
    </location>
</feature>
<feature type="compositionally biased region" description="Pro residues" evidence="2">
    <location>
        <begin position="176"/>
        <end position="220"/>
    </location>
</feature>
<feature type="compositionally biased region" description="Pro residues" evidence="2">
    <location>
        <begin position="261"/>
        <end position="273"/>
    </location>
</feature>
<dbReference type="AlphaFoldDB" id="A0A9W6PM17"/>
<feature type="compositionally biased region" description="Low complexity" evidence="2">
    <location>
        <begin position="221"/>
        <end position="260"/>
    </location>
</feature>
<dbReference type="SUPFAM" id="SSF49879">
    <property type="entry name" value="SMAD/FHA domain"/>
    <property type="match status" value="1"/>
</dbReference>
<proteinExistence type="predicted"/>
<feature type="compositionally biased region" description="Low complexity" evidence="2">
    <location>
        <begin position="322"/>
        <end position="332"/>
    </location>
</feature>
<evidence type="ECO:0000256" key="1">
    <source>
        <dbReference type="ARBA" id="ARBA00022553"/>
    </source>
</evidence>
<feature type="compositionally biased region" description="Low complexity" evidence="2">
    <location>
        <begin position="274"/>
        <end position="300"/>
    </location>
</feature>
<feature type="compositionally biased region" description="Pro residues" evidence="2">
    <location>
        <begin position="120"/>
        <end position="133"/>
    </location>
</feature>
<feature type="compositionally biased region" description="Low complexity" evidence="2">
    <location>
        <begin position="162"/>
        <end position="175"/>
    </location>
</feature>
<dbReference type="OrthoDB" id="5111283at2"/>
<feature type="region of interest" description="Disordered" evidence="2">
    <location>
        <begin position="29"/>
        <end position="142"/>
    </location>
</feature>
<dbReference type="EMBL" id="BSRX01000037">
    <property type="protein sequence ID" value="GLW57407.1"/>
    <property type="molecule type" value="Genomic_DNA"/>
</dbReference>
<dbReference type="RefSeq" id="WP_033255443.1">
    <property type="nucleotide sequence ID" value="NZ_BSRX01000037.1"/>
</dbReference>
<evidence type="ECO:0000256" key="2">
    <source>
        <dbReference type="SAM" id="MobiDB-lite"/>
    </source>
</evidence>
<feature type="compositionally biased region" description="Low complexity" evidence="2">
    <location>
        <begin position="32"/>
        <end position="55"/>
    </location>
</feature>
<accession>A0A9W6PM17</accession>
<dbReference type="PROSITE" id="PS50006">
    <property type="entry name" value="FHA_DOMAIN"/>
    <property type="match status" value="1"/>
</dbReference>
<gene>
    <name evidence="4" type="ORF">Kpho01_54180</name>
</gene>
<protein>
    <recommendedName>
        <fullName evidence="3">FHA domain-containing protein</fullName>
    </recommendedName>
</protein>
<dbReference type="Proteomes" id="UP001165143">
    <property type="component" value="Unassembled WGS sequence"/>
</dbReference>
<sequence length="490" mass="50967">MPICPRGHESQAEDWCDYCGFPMTPPPGLAIPGFPNGPAQPGAQGHPGAQAHPGGPAAPPPGQPGPPPYTSSGYPPVGPGPGSTPPSGTPAGGGGYFEPRRTQTPPASTPTGPAAGAPGVPGPYGAPPPPPPTTGLVNCPICRSPQTGRYCEECGYDYNLATAARPPGAAPGPLGHQPPPAPPQGYGFPPPAAAPPAAPPAFDPPAPPPYEQRPPQPQPPYEQQRAPYEQPQQHAPQPHAQQQHAPQPHAQQSPYEQRPPQQQPQPQPQPPYEQRPGFPAAQAAGAAPAAPAPSFEKPPAAGFPDIDYERTGPVYPEPSAPAPGHQPQAQPGGDSGTSFRLTPPGQQPGGAPQQRATWYAVVAPDHEYFTDMMTRSGPEAAGLYFPQYTSERRVPLTGRGQLRIGRRSQQRGTVPEIDLSVSPEDPGASHHHALLAEQPDGSWVVVDQDSTNGTTMNGSPDTLPPHTAIPLNDGDRIHVGAWTTITVHLA</sequence>
<reference evidence="4" key="1">
    <citation type="submission" date="2023-02" db="EMBL/GenBank/DDBJ databases">
        <title>Kitasatospora phosalacinea NBRC 14362.</title>
        <authorList>
            <person name="Ichikawa N."/>
            <person name="Sato H."/>
            <person name="Tonouchi N."/>
        </authorList>
    </citation>
    <scope>NUCLEOTIDE SEQUENCE</scope>
    <source>
        <strain evidence="4">NBRC 14362</strain>
    </source>
</reference>
<feature type="compositionally biased region" description="Low complexity" evidence="2">
    <location>
        <begin position="104"/>
        <end position="118"/>
    </location>
</feature>
<dbReference type="Gene3D" id="2.60.200.20">
    <property type="match status" value="1"/>
</dbReference>
<evidence type="ECO:0000313" key="4">
    <source>
        <dbReference type="EMBL" id="GLW57407.1"/>
    </source>
</evidence>
<keyword evidence="1" id="KW-0597">Phosphoprotein</keyword>
<evidence type="ECO:0000313" key="5">
    <source>
        <dbReference type="Proteomes" id="UP001165143"/>
    </source>
</evidence>
<evidence type="ECO:0000259" key="3">
    <source>
        <dbReference type="PROSITE" id="PS50006"/>
    </source>
</evidence>
<feature type="region of interest" description="Disordered" evidence="2">
    <location>
        <begin position="162"/>
        <end position="355"/>
    </location>
</feature>
<name>A0A9W6PM17_9ACTN</name>